<evidence type="ECO:0000256" key="2">
    <source>
        <dbReference type="SAM" id="Phobius"/>
    </source>
</evidence>
<dbReference type="GO" id="GO:0006508">
    <property type="term" value="P:proteolysis"/>
    <property type="evidence" value="ECO:0007669"/>
    <property type="project" value="UniProtKB-KW"/>
</dbReference>
<sequence>MGNTLSRLKWFLLAFAVLVIEQAPMLFMKKGQPLWQVALLSLVMLGVVIAGWWLAKKLGFFDTEKISDYGPIVWVGVGFAGLTISKMIGGIILFLEHGAKANTVNQAALEKAGLHPILLFILAAVVAPMIEELIFRGLVYGKAFGYKSWLGLILSSLLFGLIHMPSDIGSWIIYGGMGLVLGFVYMMTNKLSYTIAIHAINNGLAVLLMLFLQ</sequence>
<name>A0A2N8LAN6_9STRE</name>
<feature type="transmembrane region" description="Helical" evidence="2">
    <location>
        <begin position="144"/>
        <end position="161"/>
    </location>
</feature>
<dbReference type="AlphaFoldDB" id="A0A2N8LAN6"/>
<evidence type="ECO:0000256" key="1">
    <source>
        <dbReference type="ARBA" id="ARBA00009067"/>
    </source>
</evidence>
<evidence type="ECO:0000259" key="3">
    <source>
        <dbReference type="Pfam" id="PF02517"/>
    </source>
</evidence>
<gene>
    <name evidence="4" type="ORF">AT575_08000</name>
</gene>
<feature type="transmembrane region" description="Helical" evidence="2">
    <location>
        <begin position="168"/>
        <end position="187"/>
    </location>
</feature>
<keyword evidence="4" id="KW-0645">Protease</keyword>
<evidence type="ECO:0000313" key="5">
    <source>
        <dbReference type="Proteomes" id="UP000235963"/>
    </source>
</evidence>
<keyword evidence="5" id="KW-1185">Reference proteome</keyword>
<reference evidence="4 5" key="1">
    <citation type="submission" date="2015-12" db="EMBL/GenBank/DDBJ databases">
        <title>Streptococcus penaeicida sp. nov.</title>
        <authorList>
            <person name="Gomez-Gil B."/>
            <person name="Morales-Covarrubias M."/>
        </authorList>
    </citation>
    <scope>NUCLEOTIDE SEQUENCE [LARGE SCALE GENOMIC DNA]</scope>
    <source>
        <strain evidence="4 5">CAIM 1838</strain>
    </source>
</reference>
<protein>
    <submittedName>
        <fullName evidence="4">CAAX protease</fullName>
    </submittedName>
</protein>
<organism evidence="4 5">
    <name type="scientific">Streptococcus penaeicida</name>
    <dbReference type="NCBI Taxonomy" id="1765960"/>
    <lineage>
        <taxon>Bacteria</taxon>
        <taxon>Bacillati</taxon>
        <taxon>Bacillota</taxon>
        <taxon>Bacilli</taxon>
        <taxon>Lactobacillales</taxon>
        <taxon>Streptococcaceae</taxon>
        <taxon>Streptococcus</taxon>
    </lineage>
</organism>
<dbReference type="InterPro" id="IPR052710">
    <property type="entry name" value="CAAX_protease"/>
</dbReference>
<dbReference type="GO" id="GO:0080120">
    <property type="term" value="P:CAAX-box protein maturation"/>
    <property type="evidence" value="ECO:0007669"/>
    <property type="project" value="UniProtKB-ARBA"/>
</dbReference>
<feature type="transmembrane region" description="Helical" evidence="2">
    <location>
        <begin position="74"/>
        <end position="95"/>
    </location>
</feature>
<dbReference type="OrthoDB" id="8607342at2"/>
<dbReference type="Pfam" id="PF02517">
    <property type="entry name" value="Rce1-like"/>
    <property type="match status" value="1"/>
</dbReference>
<proteinExistence type="inferred from homology"/>
<dbReference type="Proteomes" id="UP000235963">
    <property type="component" value="Unassembled WGS sequence"/>
</dbReference>
<dbReference type="EMBL" id="LOCM01000030">
    <property type="protein sequence ID" value="PND47212.1"/>
    <property type="molecule type" value="Genomic_DNA"/>
</dbReference>
<dbReference type="PANTHER" id="PTHR36435">
    <property type="entry name" value="SLR1288 PROTEIN"/>
    <property type="match status" value="1"/>
</dbReference>
<keyword evidence="2" id="KW-0472">Membrane</keyword>
<dbReference type="PANTHER" id="PTHR36435:SF1">
    <property type="entry name" value="CAAX AMINO TERMINAL PROTEASE FAMILY PROTEIN"/>
    <property type="match status" value="1"/>
</dbReference>
<dbReference type="RefSeq" id="WP_102777912.1">
    <property type="nucleotide sequence ID" value="NZ_CBCSGP010000004.1"/>
</dbReference>
<comment type="similarity">
    <text evidence="1">Belongs to the UPF0177 family.</text>
</comment>
<comment type="caution">
    <text evidence="4">The sequence shown here is derived from an EMBL/GenBank/DDBJ whole genome shotgun (WGS) entry which is preliminary data.</text>
</comment>
<feature type="transmembrane region" description="Helical" evidence="2">
    <location>
        <begin position="193"/>
        <end position="212"/>
    </location>
</feature>
<feature type="transmembrane region" description="Helical" evidence="2">
    <location>
        <begin position="6"/>
        <end position="27"/>
    </location>
</feature>
<dbReference type="GO" id="GO:0004175">
    <property type="term" value="F:endopeptidase activity"/>
    <property type="evidence" value="ECO:0007669"/>
    <property type="project" value="UniProtKB-ARBA"/>
</dbReference>
<accession>A0A2N8LAN6</accession>
<keyword evidence="2" id="KW-0812">Transmembrane</keyword>
<evidence type="ECO:0000313" key="4">
    <source>
        <dbReference type="EMBL" id="PND47212.1"/>
    </source>
</evidence>
<keyword evidence="2" id="KW-1133">Transmembrane helix</keyword>
<keyword evidence="4" id="KW-0378">Hydrolase</keyword>
<feature type="transmembrane region" description="Helical" evidence="2">
    <location>
        <begin position="116"/>
        <end position="138"/>
    </location>
</feature>
<feature type="domain" description="CAAX prenyl protease 2/Lysostaphin resistance protein A-like" evidence="3">
    <location>
        <begin position="115"/>
        <end position="203"/>
    </location>
</feature>
<feature type="transmembrane region" description="Helical" evidence="2">
    <location>
        <begin position="34"/>
        <end position="54"/>
    </location>
</feature>
<dbReference type="InterPro" id="IPR003675">
    <property type="entry name" value="Rce1/LyrA-like_dom"/>
</dbReference>